<keyword evidence="2 5" id="KW-0645">Protease</keyword>
<proteinExistence type="predicted"/>
<sequence>MKEIRSAEIQTDSQSTEMVLEGTPIVFNKPAMINTPTGSYTEIIKRNALDGLKLNDTRLLVSHDQNRLPLAKAPKTMEIWTDDVGLHMRATLPDTEEARSVYTAVKRGDMTGMSFGFTCDSRGYDYDVETRTRTINKINKVLEFSIVNFPAYSETSVEARSQMQEAELRQQAINQAKINLNKLFIKEIK</sequence>
<dbReference type="NCBIfam" id="TIGR01543">
    <property type="entry name" value="proheadase_HK97"/>
    <property type="match status" value="1"/>
</dbReference>
<dbReference type="Proteomes" id="UP000241540">
    <property type="component" value="Unassembled WGS sequence"/>
</dbReference>
<name>A0A974QM97_STAHO</name>
<dbReference type="Pfam" id="PF04586">
    <property type="entry name" value="Peptidase_S78"/>
    <property type="match status" value="1"/>
</dbReference>
<gene>
    <name evidence="5" type="ORF">BUZ51_12005</name>
</gene>
<dbReference type="GO" id="GO:0008233">
    <property type="term" value="F:peptidase activity"/>
    <property type="evidence" value="ECO:0007669"/>
    <property type="project" value="UniProtKB-KW"/>
</dbReference>
<accession>A0A974QM97</accession>
<keyword evidence="1" id="KW-1188">Viral release from host cell</keyword>
<protein>
    <submittedName>
        <fullName evidence="5">HK97 family phage prohead protease</fullName>
    </submittedName>
</protein>
<evidence type="ECO:0000313" key="6">
    <source>
        <dbReference type="Proteomes" id="UP000241540"/>
    </source>
</evidence>
<evidence type="ECO:0000313" key="5">
    <source>
        <dbReference type="EMBL" id="PTK29216.1"/>
    </source>
</evidence>
<dbReference type="GO" id="GO:0006508">
    <property type="term" value="P:proteolysis"/>
    <property type="evidence" value="ECO:0007669"/>
    <property type="project" value="UniProtKB-KW"/>
</dbReference>
<dbReference type="AlphaFoldDB" id="A0A974QM97"/>
<comment type="caution">
    <text evidence="5">The sequence shown here is derived from an EMBL/GenBank/DDBJ whole genome shotgun (WGS) entry which is preliminary data.</text>
</comment>
<reference evidence="5 6" key="1">
    <citation type="journal article" date="2016" name="Front. Microbiol.">
        <title>Comprehensive Phylogenetic Analysis of Bovine Non-aureus Staphylococci Species Based on Whole-Genome Sequencing.</title>
        <authorList>
            <person name="Naushad S."/>
            <person name="Barkema H.W."/>
            <person name="Luby C."/>
            <person name="Condas L.A."/>
            <person name="Nobrega D.B."/>
            <person name="Carson D.A."/>
            <person name="De Buck J."/>
        </authorList>
    </citation>
    <scope>NUCLEOTIDE SEQUENCE [LARGE SCALE GENOMIC DNA]</scope>
    <source>
        <strain evidence="5 6">SNUC 5336</strain>
    </source>
</reference>
<evidence type="ECO:0000256" key="3">
    <source>
        <dbReference type="ARBA" id="ARBA00022801"/>
    </source>
</evidence>
<dbReference type="InterPro" id="IPR054613">
    <property type="entry name" value="Peptidase_S78_dom"/>
</dbReference>
<keyword evidence="3" id="KW-0378">Hydrolase</keyword>
<evidence type="ECO:0000259" key="4">
    <source>
        <dbReference type="Pfam" id="PF04586"/>
    </source>
</evidence>
<dbReference type="RefSeq" id="WP_107640552.1">
    <property type="nucleotide sequence ID" value="NZ_PZHX01000036.1"/>
</dbReference>
<feature type="domain" description="Prohead serine protease" evidence="4">
    <location>
        <begin position="9"/>
        <end position="165"/>
    </location>
</feature>
<evidence type="ECO:0000256" key="2">
    <source>
        <dbReference type="ARBA" id="ARBA00022670"/>
    </source>
</evidence>
<organism evidence="5 6">
    <name type="scientific">Staphylococcus hominis</name>
    <dbReference type="NCBI Taxonomy" id="1290"/>
    <lineage>
        <taxon>Bacteria</taxon>
        <taxon>Bacillati</taxon>
        <taxon>Bacillota</taxon>
        <taxon>Bacilli</taxon>
        <taxon>Bacillales</taxon>
        <taxon>Staphylococcaceae</taxon>
        <taxon>Staphylococcus</taxon>
    </lineage>
</organism>
<dbReference type="EMBL" id="PZHX01000036">
    <property type="protein sequence ID" value="PTK29216.1"/>
    <property type="molecule type" value="Genomic_DNA"/>
</dbReference>
<dbReference type="InterPro" id="IPR006433">
    <property type="entry name" value="Prohead_protease"/>
</dbReference>
<evidence type="ECO:0000256" key="1">
    <source>
        <dbReference type="ARBA" id="ARBA00022612"/>
    </source>
</evidence>